<proteinExistence type="predicted"/>
<evidence type="ECO:0000313" key="7">
    <source>
        <dbReference type="Proteomes" id="UP001338125"/>
    </source>
</evidence>
<feature type="transmembrane region" description="Helical" evidence="5">
    <location>
        <begin position="129"/>
        <end position="146"/>
    </location>
</feature>
<dbReference type="EMBL" id="JAVFKD010000014">
    <property type="protein sequence ID" value="KAK5989648.1"/>
    <property type="molecule type" value="Genomic_DNA"/>
</dbReference>
<keyword evidence="2 5" id="KW-0812">Transmembrane</keyword>
<feature type="transmembrane region" description="Helical" evidence="5">
    <location>
        <begin position="201"/>
        <end position="222"/>
    </location>
</feature>
<feature type="transmembrane region" description="Helical" evidence="5">
    <location>
        <begin position="61"/>
        <end position="79"/>
    </location>
</feature>
<dbReference type="SUPFAM" id="SSF103473">
    <property type="entry name" value="MFS general substrate transporter"/>
    <property type="match status" value="1"/>
</dbReference>
<feature type="transmembrane region" description="Helical" evidence="5">
    <location>
        <begin position="166"/>
        <end position="189"/>
    </location>
</feature>
<dbReference type="InterPro" id="IPR050360">
    <property type="entry name" value="MFS_Sugar_Transporters"/>
</dbReference>
<evidence type="ECO:0000256" key="3">
    <source>
        <dbReference type="ARBA" id="ARBA00022989"/>
    </source>
</evidence>
<feature type="transmembrane region" description="Helical" evidence="5">
    <location>
        <begin position="228"/>
        <end position="248"/>
    </location>
</feature>
<evidence type="ECO:0000313" key="6">
    <source>
        <dbReference type="EMBL" id="KAK5989648.1"/>
    </source>
</evidence>
<dbReference type="Gene3D" id="1.20.1250.20">
    <property type="entry name" value="MFS general substrate transporter like domains"/>
    <property type="match status" value="1"/>
</dbReference>
<name>A0ABR0SBT8_9HYPO</name>
<feature type="transmembrane region" description="Helical" evidence="5">
    <location>
        <begin position="99"/>
        <end position="117"/>
    </location>
</feature>
<dbReference type="InterPro" id="IPR005828">
    <property type="entry name" value="MFS_sugar_transport-like"/>
</dbReference>
<dbReference type="PANTHER" id="PTHR48022">
    <property type="entry name" value="PLASTIDIC GLUCOSE TRANSPORTER 4"/>
    <property type="match status" value="1"/>
</dbReference>
<keyword evidence="3 5" id="KW-1133">Transmembrane helix</keyword>
<evidence type="ECO:0000256" key="5">
    <source>
        <dbReference type="SAM" id="Phobius"/>
    </source>
</evidence>
<comment type="caution">
    <text evidence="6">The sequence shown here is derived from an EMBL/GenBank/DDBJ whole genome shotgun (WGS) entry which is preliminary data.</text>
</comment>
<organism evidence="6 7">
    <name type="scientific">Cladobotryum mycophilum</name>
    <dbReference type="NCBI Taxonomy" id="491253"/>
    <lineage>
        <taxon>Eukaryota</taxon>
        <taxon>Fungi</taxon>
        <taxon>Dikarya</taxon>
        <taxon>Ascomycota</taxon>
        <taxon>Pezizomycotina</taxon>
        <taxon>Sordariomycetes</taxon>
        <taxon>Hypocreomycetidae</taxon>
        <taxon>Hypocreales</taxon>
        <taxon>Hypocreaceae</taxon>
        <taxon>Cladobotryum</taxon>
    </lineage>
</organism>
<keyword evidence="4 5" id="KW-0472">Membrane</keyword>
<protein>
    <submittedName>
        <fullName evidence="6">Lactose permease</fullName>
    </submittedName>
</protein>
<dbReference type="InterPro" id="IPR036259">
    <property type="entry name" value="MFS_trans_sf"/>
</dbReference>
<evidence type="ECO:0000256" key="2">
    <source>
        <dbReference type="ARBA" id="ARBA00022692"/>
    </source>
</evidence>
<sequence>MWGKKEEAAAILAKYHGGGDTNHPMVQLELREFENSIELQKSSSVWNYFALVNTRNARWRFTMMGFMSIFAQLSGNSVLTYYLPSMYKLVGIQSTERRLLLNFMNSIVSCAGAVAGSATNDRIGRRTKLWVGSIVLAGLFAGVTGFSSKFEGKPAHVSSTLSNGGVAFIFLFGCAYSFVYTPLTATYCAEVLSTPTRAKGMGVHVILSNCANLYNTFVTAIALDAIDWRYYLIFVGLNLIYGCCWFFFGVETRGRTLEELDEVFNAKWPPRAALQKAVMVQQRDGHLEGLDSSEGDLERAPGLRYR</sequence>
<accession>A0ABR0SBT8</accession>
<dbReference type="Proteomes" id="UP001338125">
    <property type="component" value="Unassembled WGS sequence"/>
</dbReference>
<gene>
    <name evidence="6" type="ORF">PT974_07903</name>
</gene>
<comment type="subcellular location">
    <subcellularLocation>
        <location evidence="1">Membrane</location>
        <topology evidence="1">Multi-pass membrane protein</topology>
    </subcellularLocation>
</comment>
<evidence type="ECO:0000256" key="4">
    <source>
        <dbReference type="ARBA" id="ARBA00023136"/>
    </source>
</evidence>
<dbReference type="PANTHER" id="PTHR48022:SF79">
    <property type="entry name" value="LACTOSE PERMEASE, PUTATIVE (AFU_ORTHOLOGUE AFUA_6G01860)-RELATED"/>
    <property type="match status" value="1"/>
</dbReference>
<reference evidence="6 7" key="1">
    <citation type="submission" date="2024-01" db="EMBL/GenBank/DDBJ databases">
        <title>Complete genome of Cladobotryum mycophilum ATHUM6906.</title>
        <authorList>
            <person name="Christinaki A.C."/>
            <person name="Myridakis A.I."/>
            <person name="Kouvelis V.N."/>
        </authorList>
    </citation>
    <scope>NUCLEOTIDE SEQUENCE [LARGE SCALE GENOMIC DNA]</scope>
    <source>
        <strain evidence="6 7">ATHUM6906</strain>
    </source>
</reference>
<keyword evidence="7" id="KW-1185">Reference proteome</keyword>
<dbReference type="Pfam" id="PF00083">
    <property type="entry name" value="Sugar_tr"/>
    <property type="match status" value="1"/>
</dbReference>
<evidence type="ECO:0000256" key="1">
    <source>
        <dbReference type="ARBA" id="ARBA00004141"/>
    </source>
</evidence>